<feature type="region of interest" description="Disordered" evidence="4">
    <location>
        <begin position="569"/>
        <end position="656"/>
    </location>
</feature>
<dbReference type="SUPFAM" id="SSF100934">
    <property type="entry name" value="Heat shock protein 70kD (HSP70), C-terminal subdomain"/>
    <property type="match status" value="1"/>
</dbReference>
<dbReference type="InterPro" id="IPR043129">
    <property type="entry name" value="ATPase_NBD"/>
</dbReference>
<dbReference type="Pfam" id="PF00012">
    <property type="entry name" value="HSP70"/>
    <property type="match status" value="1"/>
</dbReference>
<organism evidence="6 7">
    <name type="scientific">Zasmidium cellare ATCC 36951</name>
    <dbReference type="NCBI Taxonomy" id="1080233"/>
    <lineage>
        <taxon>Eukaryota</taxon>
        <taxon>Fungi</taxon>
        <taxon>Dikarya</taxon>
        <taxon>Ascomycota</taxon>
        <taxon>Pezizomycotina</taxon>
        <taxon>Dothideomycetes</taxon>
        <taxon>Dothideomycetidae</taxon>
        <taxon>Mycosphaerellales</taxon>
        <taxon>Mycosphaerellaceae</taxon>
        <taxon>Zasmidium</taxon>
    </lineage>
</organism>
<feature type="signal peptide" evidence="5">
    <location>
        <begin position="1"/>
        <end position="31"/>
    </location>
</feature>
<dbReference type="PRINTS" id="PR00301">
    <property type="entry name" value="HEATSHOCK70"/>
</dbReference>
<dbReference type="Gene3D" id="3.30.420.40">
    <property type="match status" value="2"/>
</dbReference>
<feature type="compositionally biased region" description="Low complexity" evidence="4">
    <location>
        <begin position="816"/>
        <end position="836"/>
    </location>
</feature>
<dbReference type="Gene3D" id="1.20.1270.10">
    <property type="match status" value="1"/>
</dbReference>
<feature type="compositionally biased region" description="Basic residues" evidence="4">
    <location>
        <begin position="992"/>
        <end position="1003"/>
    </location>
</feature>
<feature type="compositionally biased region" description="Low complexity" evidence="4">
    <location>
        <begin position="847"/>
        <end position="859"/>
    </location>
</feature>
<keyword evidence="5" id="KW-0732">Signal</keyword>
<evidence type="ECO:0000256" key="4">
    <source>
        <dbReference type="SAM" id="MobiDB-lite"/>
    </source>
</evidence>
<dbReference type="AlphaFoldDB" id="A0A6A6CM27"/>
<keyword evidence="1" id="KW-0547">Nucleotide-binding</keyword>
<dbReference type="PANTHER" id="PTHR45639">
    <property type="entry name" value="HSC70CB, ISOFORM G-RELATED"/>
    <property type="match status" value="1"/>
</dbReference>
<feature type="chain" id="PRO_5025643681" evidence="5">
    <location>
        <begin position="32"/>
        <end position="1041"/>
    </location>
</feature>
<dbReference type="GO" id="GO:0034663">
    <property type="term" value="C:endoplasmic reticulum chaperone complex"/>
    <property type="evidence" value="ECO:0007669"/>
    <property type="project" value="TreeGrafter"/>
</dbReference>
<reference evidence="6" key="1">
    <citation type="journal article" date="2020" name="Stud. Mycol.">
        <title>101 Dothideomycetes genomes: a test case for predicting lifestyles and emergence of pathogens.</title>
        <authorList>
            <person name="Haridas S."/>
            <person name="Albert R."/>
            <person name="Binder M."/>
            <person name="Bloem J."/>
            <person name="Labutti K."/>
            <person name="Salamov A."/>
            <person name="Andreopoulos B."/>
            <person name="Baker S."/>
            <person name="Barry K."/>
            <person name="Bills G."/>
            <person name="Bluhm B."/>
            <person name="Cannon C."/>
            <person name="Castanera R."/>
            <person name="Culley D."/>
            <person name="Daum C."/>
            <person name="Ezra D."/>
            <person name="Gonzalez J."/>
            <person name="Henrissat B."/>
            <person name="Kuo A."/>
            <person name="Liang C."/>
            <person name="Lipzen A."/>
            <person name="Lutzoni F."/>
            <person name="Magnuson J."/>
            <person name="Mondo S."/>
            <person name="Nolan M."/>
            <person name="Ohm R."/>
            <person name="Pangilinan J."/>
            <person name="Park H.-J."/>
            <person name="Ramirez L."/>
            <person name="Alfaro M."/>
            <person name="Sun H."/>
            <person name="Tritt A."/>
            <person name="Yoshinaga Y."/>
            <person name="Zwiers L.-H."/>
            <person name="Turgeon B."/>
            <person name="Goodwin S."/>
            <person name="Spatafora J."/>
            <person name="Crous P."/>
            <person name="Grigoriev I."/>
        </authorList>
    </citation>
    <scope>NUCLEOTIDE SEQUENCE</scope>
    <source>
        <strain evidence="6">ATCC 36951</strain>
    </source>
</reference>
<gene>
    <name evidence="6" type="ORF">M409DRAFT_53543</name>
</gene>
<feature type="compositionally biased region" description="Acidic residues" evidence="4">
    <location>
        <begin position="948"/>
        <end position="968"/>
    </location>
</feature>
<evidence type="ECO:0000313" key="6">
    <source>
        <dbReference type="EMBL" id="KAF2168254.1"/>
    </source>
</evidence>
<dbReference type="GO" id="GO:0030968">
    <property type="term" value="P:endoplasmic reticulum unfolded protein response"/>
    <property type="evidence" value="ECO:0007669"/>
    <property type="project" value="TreeGrafter"/>
</dbReference>
<dbReference type="CDD" id="cd10230">
    <property type="entry name" value="ASKHA_NBD_HSP70_HYOU1"/>
    <property type="match status" value="1"/>
</dbReference>
<sequence length="1041" mass="113045">MLPIGRRRAGALSPLTTILGLILLLISTASAAVLGIDFGTLNIKAAIIKPGIPLDIVLTKDSKRKEVAAVAFKPTKDDKGNIVAKLGQFPERAYGSDALALQGRFPGEVFPNLKLLLGMQFGPEADKTSRIYRQRYPGIQLEQVKELGTTVFKSQAFTDDVLPFSVEELIAMELANIRKNAQAMAGKGSSVDDVVITVPPFYTADEKQAIIKAATFAGFDVNALISDGLAVGLDYAKTRTFPEVTKGEKPEYHMVFDMGAGSTSATVMRFQSKSVKDVGRFNKTVQEVAVVGAGWERLLGGDTLNQLIVDDLVKKLLTKPVLKSRGTTEDEIKKNARLMARLFKEAERARQVLSANTETSVSMEEILPDIDFRAKLTRSDFEKLATGFDERVERPIKEALKMAKLEIEDVKSIILHGGAIRTPFVQSKLEEVAGDASKLRSNVNPDESAVFGAAFKAAALSASFKVKEIRDSDIAGYATGLMFMDQEKERKKPLFGPNAPVGAGSTTKQVSFKDKEDFAFGFVQNVGGVDRSIVRVQSENLTSSVEELQRRAGCDKESINTKFNVRLAPQHGLPDVTGGSVSCEVDPSAKSGSIGDSVKGWLGFGKNKEQEALSEEDDGPVEQVDATPSASSSGESSSASGTSSSSTSIKSAEPTKSVEVIPLRWSTSPEGNPQPTADAIKAMIDRLKAFDESDKGRFARDEAQNALESYTYFVRDFLENKDYEAASTKEERELIANNLQLTRDWMESGEHAQASKDTLKEKHEALKKLVEPIRKRKTESEKRPEVVDGMKKTLDELQKGILRIESESAKAAASLASAATASESSSTSEVTESASADADDLEEPETTTKAAPKSSAAPTNPYDSIDLVGIQEIYTSVSTWFTDKLAEQDKLKPYEDPVLLVKEIEKKATQIQQSLQDLVDKAAKASKPKPTKKPKTTKSKTAKKEQATADDTDEPVSPEPAPENDADDIPVAPADSESEQVPLQDDEEKPAKGQKQKKGKKPVKGGESIEDMMNWMKKNNLKVAEPGDEDDAQPGGKRDEL</sequence>
<accession>A0A6A6CM27</accession>
<dbReference type="OrthoDB" id="10262720at2759"/>
<dbReference type="Gene3D" id="3.90.640.10">
    <property type="entry name" value="Actin, Chain A, domain 4"/>
    <property type="match status" value="1"/>
</dbReference>
<evidence type="ECO:0000256" key="5">
    <source>
        <dbReference type="SAM" id="SignalP"/>
    </source>
</evidence>
<dbReference type="GO" id="GO:0005524">
    <property type="term" value="F:ATP binding"/>
    <property type="evidence" value="ECO:0007669"/>
    <property type="project" value="UniProtKB-KW"/>
</dbReference>
<proteinExistence type="predicted"/>
<dbReference type="SUPFAM" id="SSF53067">
    <property type="entry name" value="Actin-like ATPase domain"/>
    <property type="match status" value="2"/>
</dbReference>
<dbReference type="EMBL" id="ML993591">
    <property type="protein sequence ID" value="KAF2168254.1"/>
    <property type="molecule type" value="Genomic_DNA"/>
</dbReference>
<dbReference type="Gene3D" id="3.30.30.30">
    <property type="match status" value="1"/>
</dbReference>
<dbReference type="Proteomes" id="UP000799537">
    <property type="component" value="Unassembled WGS sequence"/>
</dbReference>
<dbReference type="FunFam" id="3.90.640.10:FF:000003">
    <property type="entry name" value="Molecular chaperone DnaK"/>
    <property type="match status" value="1"/>
</dbReference>
<dbReference type="InterPro" id="IPR029048">
    <property type="entry name" value="HSP70_C_sf"/>
</dbReference>
<dbReference type="InterPro" id="IPR013126">
    <property type="entry name" value="Hsp_70_fam"/>
</dbReference>
<evidence type="ECO:0000256" key="3">
    <source>
        <dbReference type="ARBA" id="ARBA00023186"/>
    </source>
</evidence>
<feature type="region of interest" description="Disordered" evidence="4">
    <location>
        <begin position="748"/>
        <end position="791"/>
    </location>
</feature>
<evidence type="ECO:0000313" key="7">
    <source>
        <dbReference type="Proteomes" id="UP000799537"/>
    </source>
</evidence>
<keyword evidence="3" id="KW-0143">Chaperone</keyword>
<evidence type="ECO:0000256" key="1">
    <source>
        <dbReference type="ARBA" id="ARBA00022741"/>
    </source>
</evidence>
<feature type="compositionally biased region" description="Basic residues" evidence="4">
    <location>
        <begin position="924"/>
        <end position="941"/>
    </location>
</feature>
<feature type="region of interest" description="Disordered" evidence="4">
    <location>
        <begin position="919"/>
        <end position="1041"/>
    </location>
</feature>
<dbReference type="PANTHER" id="PTHR45639:SF3">
    <property type="entry name" value="HYPOXIA UP-REGULATED PROTEIN 1"/>
    <property type="match status" value="1"/>
</dbReference>
<keyword evidence="2" id="KW-0067">ATP-binding</keyword>
<dbReference type="GeneID" id="54565674"/>
<protein>
    <submittedName>
        <fullName evidence="6">Uncharacterized protein</fullName>
    </submittedName>
</protein>
<evidence type="ECO:0000256" key="2">
    <source>
        <dbReference type="ARBA" id="ARBA00022840"/>
    </source>
</evidence>
<keyword evidence="7" id="KW-1185">Reference proteome</keyword>
<name>A0A6A6CM27_ZASCE</name>
<feature type="region of interest" description="Disordered" evidence="4">
    <location>
        <begin position="816"/>
        <end position="863"/>
    </location>
</feature>
<dbReference type="RefSeq" id="XP_033669143.1">
    <property type="nucleotide sequence ID" value="XM_033812402.1"/>
</dbReference>
<dbReference type="GO" id="GO:0140662">
    <property type="term" value="F:ATP-dependent protein folding chaperone"/>
    <property type="evidence" value="ECO:0007669"/>
    <property type="project" value="InterPro"/>
</dbReference>
<feature type="compositionally biased region" description="Low complexity" evidence="4">
    <location>
        <begin position="626"/>
        <end position="655"/>
    </location>
</feature>